<gene>
    <name evidence="10" type="primary">LRO1_2</name>
    <name evidence="10" type="ORF">ATC70_013030</name>
</gene>
<evidence type="ECO:0000256" key="5">
    <source>
        <dbReference type="ARBA" id="ARBA00022679"/>
    </source>
</evidence>
<sequence>MSDVHGRKREKTTEEVVKARKAKEAVKIKEYNQLVDECREKMKNEVYNQDTFKLTSQLVEWNLDYYTIWNYRRILLQECILKGLDAEEQQKVYNKELMLFLQLIKKNPKSYWMWNHRIWCLQNMPKPDWQAELGLVEKMLTMDARNFHGWDYRRFVVGHLRRNASNDPEALTNIIQQEYKFTTQKINQSFSNYSAWHQRSKLLPEIVASMTAEEKNQVALNELDLVKNAIYTDPEDQSAWLYYWWLLGRAPDHVTLFGAYQIESDPSIVILGFNDKIKFTQKPRLLNEQGQTVDCRLYPFDSNNQSAASIWILQQQTTSTAKRVVIDANVILPSTSAKSIPHDTVWNLGLEKLDCNMGSLESRLSDEWKPPATQMYTDPTLDDQTSWFTLDKLNLFKAEIETVRELLDIEPDSAWALQTLVHFLTQLAAYKKQDQVTIYAEIVDTLDKLCDIDSDRKLRYKDLKTDIVFKQLTSTWAHWTASPSTRFSCSCPPSKQPAKN</sequence>
<dbReference type="EC" id="2.5.1.60" evidence="2 9"/>
<keyword evidence="4 9" id="KW-0637">Prenyltransferase</keyword>
<evidence type="ECO:0000256" key="8">
    <source>
        <dbReference type="ARBA" id="ARBA00047658"/>
    </source>
</evidence>
<keyword evidence="5 9" id="KW-0808">Transferase</keyword>
<dbReference type="AlphaFoldDB" id="A0AAN7DCE2"/>
<comment type="similarity">
    <text evidence="1 9">Belongs to the protein prenyltransferase subunit alpha family.</text>
</comment>
<protein>
    <recommendedName>
        <fullName evidence="3 9">Geranylgeranyl transferase type-2 subunit alpha</fullName>
        <ecNumber evidence="2 9">2.5.1.60</ecNumber>
    </recommendedName>
    <alternativeName>
        <fullName evidence="7 9">Geranylgeranyl transferase type II subunit alpha</fullName>
    </alternativeName>
</protein>
<dbReference type="RefSeq" id="XP_064679901.1">
    <property type="nucleotide sequence ID" value="XM_064832198.1"/>
</dbReference>
<dbReference type="GeneID" id="89956716"/>
<evidence type="ECO:0000256" key="1">
    <source>
        <dbReference type="ARBA" id="ARBA00006734"/>
    </source>
</evidence>
<dbReference type="GO" id="GO:0005968">
    <property type="term" value="C:Rab-protein geranylgeranyltransferase complex"/>
    <property type="evidence" value="ECO:0007669"/>
    <property type="project" value="TreeGrafter"/>
</dbReference>
<evidence type="ECO:0000256" key="6">
    <source>
        <dbReference type="ARBA" id="ARBA00022737"/>
    </source>
</evidence>
<dbReference type="PANTHER" id="PTHR11129">
    <property type="entry name" value="PROTEIN FARNESYLTRANSFERASE ALPHA SUBUNIT/RAB GERANYLGERANYL TRANSFERASE ALPHA SUBUNIT"/>
    <property type="match status" value="1"/>
</dbReference>
<dbReference type="Gene3D" id="1.25.40.120">
    <property type="entry name" value="Protein prenylyltransferase"/>
    <property type="match status" value="2"/>
</dbReference>
<keyword evidence="11" id="KW-1185">Reference proteome</keyword>
<reference evidence="10 11" key="1">
    <citation type="submission" date="2022-11" db="EMBL/GenBank/DDBJ databases">
        <title>Mucor velutinosus strain NIH1002 WGS.</title>
        <authorList>
            <person name="Subramanian P."/>
            <person name="Mullikin J.C."/>
            <person name="Segre J.A."/>
            <person name="Zelazny A.M."/>
        </authorList>
    </citation>
    <scope>NUCLEOTIDE SEQUENCE [LARGE SCALE GENOMIC DNA]</scope>
    <source>
        <strain evidence="10 11">NIH1002</strain>
    </source>
</reference>
<keyword evidence="6" id="KW-0677">Repeat</keyword>
<evidence type="ECO:0000256" key="9">
    <source>
        <dbReference type="RuleBase" id="RU367120"/>
    </source>
</evidence>
<accession>A0AAN7DCE2</accession>
<organism evidence="10 11">
    <name type="scientific">Mucor velutinosus</name>
    <dbReference type="NCBI Taxonomy" id="708070"/>
    <lineage>
        <taxon>Eukaryota</taxon>
        <taxon>Fungi</taxon>
        <taxon>Fungi incertae sedis</taxon>
        <taxon>Mucoromycota</taxon>
        <taxon>Mucoromycotina</taxon>
        <taxon>Mucoromycetes</taxon>
        <taxon>Mucorales</taxon>
        <taxon>Mucorineae</taxon>
        <taxon>Mucoraceae</taxon>
        <taxon>Mucor</taxon>
    </lineage>
</organism>
<evidence type="ECO:0000313" key="11">
    <source>
        <dbReference type="Proteomes" id="UP001304243"/>
    </source>
</evidence>
<dbReference type="FunFam" id="1.25.40.120:FF:000035">
    <property type="entry name" value="Geranylgeranyl transferase type-2 subunit alpha"/>
    <property type="match status" value="1"/>
</dbReference>
<keyword evidence="10" id="KW-0012">Acyltransferase</keyword>
<evidence type="ECO:0000256" key="7">
    <source>
        <dbReference type="ARBA" id="ARBA00031267"/>
    </source>
</evidence>
<name>A0AAN7DCE2_9FUNG</name>
<dbReference type="Proteomes" id="UP001304243">
    <property type="component" value="Unassembled WGS sequence"/>
</dbReference>
<evidence type="ECO:0000256" key="4">
    <source>
        <dbReference type="ARBA" id="ARBA00022602"/>
    </source>
</evidence>
<dbReference type="GO" id="GO:0097354">
    <property type="term" value="P:prenylation"/>
    <property type="evidence" value="ECO:0007669"/>
    <property type="project" value="UniProtKB-UniRule"/>
</dbReference>
<dbReference type="EMBL" id="JASEJX010000019">
    <property type="protein sequence ID" value="KAK4513235.1"/>
    <property type="molecule type" value="Genomic_DNA"/>
</dbReference>
<dbReference type="PROSITE" id="PS51147">
    <property type="entry name" value="PFTA"/>
    <property type="match status" value="5"/>
</dbReference>
<dbReference type="GO" id="GO:0004663">
    <property type="term" value="F:Rab geranylgeranyltransferase activity"/>
    <property type="evidence" value="ECO:0007669"/>
    <property type="project" value="UniProtKB-UniRule"/>
</dbReference>
<evidence type="ECO:0000256" key="2">
    <source>
        <dbReference type="ARBA" id="ARBA00012656"/>
    </source>
</evidence>
<evidence type="ECO:0000313" key="10">
    <source>
        <dbReference type="EMBL" id="KAK4513235.1"/>
    </source>
</evidence>
<evidence type="ECO:0000256" key="3">
    <source>
        <dbReference type="ARBA" id="ARBA00014772"/>
    </source>
</evidence>
<dbReference type="Pfam" id="PF01239">
    <property type="entry name" value="PPTA"/>
    <property type="match status" value="5"/>
</dbReference>
<comment type="catalytic activity">
    <reaction evidence="8 9">
        <text>geranylgeranyl diphosphate + L-cysteinyl-[protein] = S-geranylgeranyl-L-cysteinyl-[protein] + diphosphate</text>
        <dbReference type="Rhea" id="RHEA:21240"/>
        <dbReference type="Rhea" id="RHEA-COMP:10131"/>
        <dbReference type="Rhea" id="RHEA-COMP:11537"/>
        <dbReference type="ChEBI" id="CHEBI:29950"/>
        <dbReference type="ChEBI" id="CHEBI:33019"/>
        <dbReference type="ChEBI" id="CHEBI:57533"/>
        <dbReference type="ChEBI" id="CHEBI:86021"/>
        <dbReference type="EC" id="2.5.1.60"/>
    </reaction>
</comment>
<dbReference type="PANTHER" id="PTHR11129:SF2">
    <property type="entry name" value="GERANYLGERANYL TRANSFERASE TYPE-2 SUBUNIT ALPHA"/>
    <property type="match status" value="1"/>
</dbReference>
<dbReference type="GO" id="GO:0016746">
    <property type="term" value="F:acyltransferase activity"/>
    <property type="evidence" value="ECO:0007669"/>
    <property type="project" value="UniProtKB-KW"/>
</dbReference>
<comment type="function">
    <text evidence="9">Catalyzes the transfer of a geranyl-geranyl moiety from geranyl-geranyl pyrophosphate to cysteines occuring in specific C-terminal amino acid sequences.</text>
</comment>
<dbReference type="InterPro" id="IPR002088">
    <property type="entry name" value="Prenyl_trans_a"/>
</dbReference>
<comment type="caution">
    <text evidence="10">The sequence shown here is derived from an EMBL/GenBank/DDBJ whole genome shotgun (WGS) entry which is preliminary data.</text>
</comment>
<dbReference type="SUPFAM" id="SSF48439">
    <property type="entry name" value="Protein prenylyltransferase"/>
    <property type="match status" value="1"/>
</dbReference>
<proteinExistence type="inferred from homology"/>